<keyword evidence="13" id="KW-0469">Meiosis</keyword>
<dbReference type="GO" id="GO:0006308">
    <property type="term" value="P:DNA catabolic process"/>
    <property type="evidence" value="ECO:0007669"/>
    <property type="project" value="UniProtKB-UniRule"/>
</dbReference>
<dbReference type="GO" id="GO:0000712">
    <property type="term" value="P:resolution of meiotic recombination intermediates"/>
    <property type="evidence" value="ECO:0007669"/>
    <property type="project" value="TreeGrafter"/>
</dbReference>
<keyword evidence="5 14" id="KW-0479">Metal-binding</keyword>
<dbReference type="EMBL" id="MU129198">
    <property type="protein sequence ID" value="KAF9504738.1"/>
    <property type="molecule type" value="Genomic_DNA"/>
</dbReference>
<evidence type="ECO:0000256" key="3">
    <source>
        <dbReference type="ARBA" id="ARBA00010015"/>
    </source>
</evidence>
<keyword evidence="12 14" id="KW-0539">Nucleus</keyword>
<dbReference type="GO" id="GO:0003677">
    <property type="term" value="F:DNA binding"/>
    <property type="evidence" value="ECO:0007669"/>
    <property type="project" value="UniProtKB-UniRule"/>
</dbReference>
<proteinExistence type="inferred from homology"/>
<dbReference type="AlphaFoldDB" id="A0A9P6AF87"/>
<dbReference type="PANTHER" id="PTHR13451:SF0">
    <property type="entry name" value="CROSSOVER JUNCTION ENDONUCLEASE MUS81"/>
    <property type="match status" value="1"/>
</dbReference>
<dbReference type="SUPFAM" id="SSF52980">
    <property type="entry name" value="Restriction endonuclease-like"/>
    <property type="match status" value="1"/>
</dbReference>
<dbReference type="GO" id="GO:0008821">
    <property type="term" value="F:crossover junction DNA endonuclease activity"/>
    <property type="evidence" value="ECO:0007669"/>
    <property type="project" value="UniProtKB-UniRule"/>
</dbReference>
<dbReference type="InterPro" id="IPR006166">
    <property type="entry name" value="ERCC4_domain"/>
</dbReference>
<dbReference type="InterPro" id="IPR047416">
    <property type="entry name" value="XPF_nuclease_Mus81"/>
</dbReference>
<dbReference type="GO" id="GO:0031573">
    <property type="term" value="P:mitotic intra-S DNA damage checkpoint signaling"/>
    <property type="evidence" value="ECO:0007669"/>
    <property type="project" value="TreeGrafter"/>
</dbReference>
<dbReference type="PANTHER" id="PTHR13451">
    <property type="entry name" value="CLASS II CROSSOVER JUNCTION ENDONUCLEASE MUS81"/>
    <property type="match status" value="1"/>
</dbReference>
<evidence type="ECO:0000256" key="11">
    <source>
        <dbReference type="ARBA" id="ARBA00023204"/>
    </source>
</evidence>
<comment type="subcellular location">
    <subcellularLocation>
        <location evidence="2 14">Nucleus</location>
    </subcellularLocation>
</comment>
<evidence type="ECO:0000256" key="9">
    <source>
        <dbReference type="ARBA" id="ARBA00022842"/>
    </source>
</evidence>
<evidence type="ECO:0000259" key="15">
    <source>
        <dbReference type="SMART" id="SM00891"/>
    </source>
</evidence>
<evidence type="ECO:0000256" key="8">
    <source>
        <dbReference type="ARBA" id="ARBA00022801"/>
    </source>
</evidence>
<keyword evidence="17" id="KW-1185">Reference proteome</keyword>
<keyword evidence="9 14" id="KW-0460">Magnesium</keyword>
<dbReference type="Gene3D" id="1.10.150.670">
    <property type="entry name" value="Crossover junction endonuclease EME1, DNA-binding domain"/>
    <property type="match status" value="1"/>
</dbReference>
<dbReference type="GO" id="GO:0005634">
    <property type="term" value="C:nucleus"/>
    <property type="evidence" value="ECO:0007669"/>
    <property type="project" value="UniProtKB-SubCell"/>
</dbReference>
<keyword evidence="11 14" id="KW-0234">DNA repair</keyword>
<evidence type="ECO:0000256" key="6">
    <source>
        <dbReference type="ARBA" id="ARBA00022759"/>
    </source>
</evidence>
<dbReference type="InterPro" id="IPR011335">
    <property type="entry name" value="Restrct_endonuc-II-like"/>
</dbReference>
<dbReference type="EC" id="3.1.22.-" evidence="14"/>
<dbReference type="CDD" id="cd20074">
    <property type="entry name" value="XPF_nuclease_Mus81"/>
    <property type="match status" value="1"/>
</dbReference>
<keyword evidence="4 14" id="KW-0540">Nuclease</keyword>
<evidence type="ECO:0000256" key="13">
    <source>
        <dbReference type="ARBA" id="ARBA00023254"/>
    </source>
</evidence>
<dbReference type="InterPro" id="IPR042530">
    <property type="entry name" value="EME1/EME2_C"/>
</dbReference>
<dbReference type="OrthoDB" id="5963188at2759"/>
<keyword evidence="10 14" id="KW-0233">DNA recombination</keyword>
<dbReference type="SMART" id="SM00891">
    <property type="entry name" value="ERCC4"/>
    <property type="match status" value="1"/>
</dbReference>
<dbReference type="GO" id="GO:0000727">
    <property type="term" value="P:double-strand break repair via break-induced replication"/>
    <property type="evidence" value="ECO:0007669"/>
    <property type="project" value="UniProtKB-UniRule"/>
</dbReference>
<name>A0A9P6AF87_9AGAM</name>
<dbReference type="Gene3D" id="3.40.50.10130">
    <property type="match status" value="1"/>
</dbReference>
<evidence type="ECO:0000256" key="1">
    <source>
        <dbReference type="ARBA" id="ARBA00001946"/>
    </source>
</evidence>
<evidence type="ECO:0000256" key="4">
    <source>
        <dbReference type="ARBA" id="ARBA00022722"/>
    </source>
</evidence>
<dbReference type="GO" id="GO:0046872">
    <property type="term" value="F:metal ion binding"/>
    <property type="evidence" value="ECO:0007669"/>
    <property type="project" value="UniProtKB-UniRule"/>
</dbReference>
<accession>A0A9P6AF87</accession>
<evidence type="ECO:0000256" key="14">
    <source>
        <dbReference type="RuleBase" id="RU369042"/>
    </source>
</evidence>
<feature type="domain" description="ERCC4" evidence="15">
    <location>
        <begin position="322"/>
        <end position="425"/>
    </location>
</feature>
<comment type="caution">
    <text evidence="16">The sequence shown here is derived from an EMBL/GenBank/DDBJ whole genome shotgun (WGS) entry which is preliminary data.</text>
</comment>
<evidence type="ECO:0000256" key="5">
    <source>
        <dbReference type="ARBA" id="ARBA00022723"/>
    </source>
</evidence>
<protein>
    <recommendedName>
        <fullName evidence="14">Crossover junction endonuclease MUS81</fullName>
        <ecNumber evidence="14">3.1.22.-</ecNumber>
    </recommendedName>
</protein>
<dbReference type="Pfam" id="PF02732">
    <property type="entry name" value="ERCC4"/>
    <property type="match status" value="1"/>
</dbReference>
<dbReference type="GO" id="GO:0048476">
    <property type="term" value="C:Holliday junction resolvase complex"/>
    <property type="evidence" value="ECO:0007669"/>
    <property type="project" value="UniProtKB-UniRule"/>
</dbReference>
<evidence type="ECO:0000256" key="7">
    <source>
        <dbReference type="ARBA" id="ARBA00022763"/>
    </source>
</evidence>
<sequence>MPHDPSSSFVFWYIDTDKTRVLHRDKAEVIFKHGYDIWYSIEYAADQAHHPFISSLRDIRPAPQKPYGEPATLFAVMSETDVQLRGEHCNGSFQSAPLSDISSSVTPRLPRAATTVHSADININNTAKLSKQGKNILADELKAEALSRNKVSIDPSRQLSNLPQVAKFRPATSTSATSGRILPQATVLSDPAPALSRAMSTPTHVGLVAESAASTSSSVSEGIPSAVTSSSFRLKRTESAPPAYLARKSAGAKIRQAPRKSSHIPPPPAIDQVLEEHLDHGVSTQATVIDDSMDLCCDTPDQSEFELPFTPIVFPRGSYDITLVLDSREVKSTKSSKDRQYIQEQLAKRGVPVEKRALELGDVCWVAKRRGESGDTAEAVLDFIMERKRLDDLVGSIKDSRFHEQKFRLKQSGIGRVYYLVEEYEREVHYEHKSMDQAVFTALSSTQVVEGFFLKETRDINDTIEYLVGLHQTIDALHKDQPLYIIPPSAIHRQSYYALQTALRRAYPETPYLTSYASFRALNKSRSETLRDFFARMLLCINGMSAEKTATIIKAYDTPMRLYRAFLDAEAREAYERALEAKALQEAEASGNGKGRKKKSSIVPASLLLTQLPGSGRRHIGDALSTKVYELFRAERY</sequence>
<dbReference type="FunFam" id="3.40.50.10130:FF:000003">
    <property type="entry name" value="Crossover junction endonuclease MUS81"/>
    <property type="match status" value="1"/>
</dbReference>
<comment type="cofactor">
    <cofactor evidence="1 14">
        <name>Mg(2+)</name>
        <dbReference type="ChEBI" id="CHEBI:18420"/>
    </cofactor>
</comment>
<organism evidence="16 17">
    <name type="scientific">Hydnum rufescens UP504</name>
    <dbReference type="NCBI Taxonomy" id="1448309"/>
    <lineage>
        <taxon>Eukaryota</taxon>
        <taxon>Fungi</taxon>
        <taxon>Dikarya</taxon>
        <taxon>Basidiomycota</taxon>
        <taxon>Agaricomycotina</taxon>
        <taxon>Agaricomycetes</taxon>
        <taxon>Cantharellales</taxon>
        <taxon>Hydnaceae</taxon>
        <taxon>Hydnum</taxon>
    </lineage>
</organism>
<evidence type="ECO:0000313" key="17">
    <source>
        <dbReference type="Proteomes" id="UP000886523"/>
    </source>
</evidence>
<gene>
    <name evidence="16" type="ORF">BS47DRAFT_1354798</name>
</gene>
<comment type="similarity">
    <text evidence="3 14">Belongs to the XPF family.</text>
</comment>
<comment type="function">
    <text evidence="14">Interacts with EME1 to form a DNA structure-specific endonuclease with substrate preference for branched DNA structures with a 5'-end at the branch nick. Typical substrates include 3'-flap structures, D-loops, replication forks and nicked Holliday junctions. May be required in mitosis for the processing of stalled or collapsed replication fork intermediates. May be required in meiosis for the repair of meiosis-specific double strand breaks subsequent to single-end invasion (SEI).</text>
</comment>
<evidence type="ECO:0000256" key="2">
    <source>
        <dbReference type="ARBA" id="ARBA00004123"/>
    </source>
</evidence>
<evidence type="ECO:0000256" key="10">
    <source>
        <dbReference type="ARBA" id="ARBA00023172"/>
    </source>
</evidence>
<keyword evidence="7 14" id="KW-0227">DNA damage</keyword>
<evidence type="ECO:0000256" key="12">
    <source>
        <dbReference type="ARBA" id="ARBA00023242"/>
    </source>
</evidence>
<reference evidence="16" key="1">
    <citation type="journal article" date="2020" name="Nat. Commun.">
        <title>Large-scale genome sequencing of mycorrhizal fungi provides insights into the early evolution of symbiotic traits.</title>
        <authorList>
            <person name="Miyauchi S."/>
            <person name="Kiss E."/>
            <person name="Kuo A."/>
            <person name="Drula E."/>
            <person name="Kohler A."/>
            <person name="Sanchez-Garcia M."/>
            <person name="Morin E."/>
            <person name="Andreopoulos B."/>
            <person name="Barry K.W."/>
            <person name="Bonito G."/>
            <person name="Buee M."/>
            <person name="Carver A."/>
            <person name="Chen C."/>
            <person name="Cichocki N."/>
            <person name="Clum A."/>
            <person name="Culley D."/>
            <person name="Crous P.W."/>
            <person name="Fauchery L."/>
            <person name="Girlanda M."/>
            <person name="Hayes R.D."/>
            <person name="Keri Z."/>
            <person name="LaButti K."/>
            <person name="Lipzen A."/>
            <person name="Lombard V."/>
            <person name="Magnuson J."/>
            <person name="Maillard F."/>
            <person name="Murat C."/>
            <person name="Nolan M."/>
            <person name="Ohm R.A."/>
            <person name="Pangilinan J."/>
            <person name="Pereira M.F."/>
            <person name="Perotto S."/>
            <person name="Peter M."/>
            <person name="Pfister S."/>
            <person name="Riley R."/>
            <person name="Sitrit Y."/>
            <person name="Stielow J.B."/>
            <person name="Szollosi G."/>
            <person name="Zifcakova L."/>
            <person name="Stursova M."/>
            <person name="Spatafora J.W."/>
            <person name="Tedersoo L."/>
            <person name="Vaario L.M."/>
            <person name="Yamada A."/>
            <person name="Yan M."/>
            <person name="Wang P."/>
            <person name="Xu J."/>
            <person name="Bruns T."/>
            <person name="Baldrian P."/>
            <person name="Vilgalys R."/>
            <person name="Dunand C."/>
            <person name="Henrissat B."/>
            <person name="Grigoriev I.V."/>
            <person name="Hibbett D."/>
            <person name="Nagy L.G."/>
            <person name="Martin F.M."/>
        </authorList>
    </citation>
    <scope>NUCLEOTIDE SEQUENCE</scope>
    <source>
        <strain evidence="16">UP504</strain>
    </source>
</reference>
<keyword evidence="8 14" id="KW-0378">Hydrolase</keyword>
<evidence type="ECO:0000313" key="16">
    <source>
        <dbReference type="EMBL" id="KAF9504738.1"/>
    </source>
</evidence>
<dbReference type="GO" id="GO:0048257">
    <property type="term" value="F:3'-flap endonuclease activity"/>
    <property type="evidence" value="ECO:0007669"/>
    <property type="project" value="TreeGrafter"/>
</dbReference>
<dbReference type="Proteomes" id="UP000886523">
    <property type="component" value="Unassembled WGS sequence"/>
</dbReference>
<keyword evidence="6 14" id="KW-0255">Endonuclease</keyword>
<comment type="subunit">
    <text evidence="14">Interacts with EME1.</text>
</comment>
<dbReference type="InterPro" id="IPR033309">
    <property type="entry name" value="Mus81"/>
</dbReference>